<evidence type="ECO:0000256" key="2">
    <source>
        <dbReference type="SAM" id="SignalP"/>
    </source>
</evidence>
<dbReference type="HOGENOM" id="CLU_1838175_0_0_1"/>
<reference evidence="3" key="2">
    <citation type="submission" date="2015-03" db="UniProtKB">
        <authorList>
            <consortium name="EnsemblPlants"/>
        </authorList>
    </citation>
    <scope>IDENTIFICATION</scope>
</reference>
<dbReference type="EnsemblPlants" id="OBART11G01080.1">
    <property type="protein sequence ID" value="OBART11G01080.1"/>
    <property type="gene ID" value="OBART11G01080"/>
</dbReference>
<feature type="region of interest" description="Disordered" evidence="1">
    <location>
        <begin position="80"/>
        <end position="140"/>
    </location>
</feature>
<keyword evidence="4" id="KW-1185">Reference proteome</keyword>
<evidence type="ECO:0000256" key="1">
    <source>
        <dbReference type="SAM" id="MobiDB-lite"/>
    </source>
</evidence>
<name>A0A0D3HHH1_9ORYZ</name>
<proteinExistence type="predicted"/>
<protein>
    <submittedName>
        <fullName evidence="3">Uncharacterized protein</fullName>
    </submittedName>
</protein>
<accession>A0A0D3HHH1</accession>
<dbReference type="PaxDb" id="65489-OBART11G01080.1"/>
<evidence type="ECO:0000313" key="3">
    <source>
        <dbReference type="EnsemblPlants" id="OBART11G01080.1"/>
    </source>
</evidence>
<reference evidence="3" key="1">
    <citation type="journal article" date="2009" name="Rice">
        <title>De Novo Next Generation Sequencing of Plant Genomes.</title>
        <authorList>
            <person name="Rounsley S."/>
            <person name="Marri P.R."/>
            <person name="Yu Y."/>
            <person name="He R."/>
            <person name="Sisneros N."/>
            <person name="Goicoechea J.L."/>
            <person name="Lee S.J."/>
            <person name="Angelova A."/>
            <person name="Kudrna D."/>
            <person name="Luo M."/>
            <person name="Affourtit J."/>
            <person name="Desany B."/>
            <person name="Knight J."/>
            <person name="Niazi F."/>
            <person name="Egholm M."/>
            <person name="Wing R.A."/>
        </authorList>
    </citation>
    <scope>NUCLEOTIDE SEQUENCE [LARGE SCALE GENOMIC DNA]</scope>
    <source>
        <strain evidence="3">cv. IRGC 105608</strain>
    </source>
</reference>
<sequence>MPSSPILSALPILSLTWLFRATTISYCSYLDRAASGLEGAAGQDEGHDVDDVLHADGLAVATAIVEPTTGAVSEAEMELAAGQEMPGSTARQRERMEPMSSQASRSSSSKARKAMLPTKPPVLPAYHQPLSSPANRTHRA</sequence>
<feature type="compositionally biased region" description="Low complexity" evidence="1">
    <location>
        <begin position="100"/>
        <end position="109"/>
    </location>
</feature>
<keyword evidence="2" id="KW-0732">Signal</keyword>
<dbReference type="Proteomes" id="UP000026960">
    <property type="component" value="Chromosome 11"/>
</dbReference>
<feature type="signal peptide" evidence="2">
    <location>
        <begin position="1"/>
        <end position="21"/>
    </location>
</feature>
<organism evidence="3">
    <name type="scientific">Oryza barthii</name>
    <dbReference type="NCBI Taxonomy" id="65489"/>
    <lineage>
        <taxon>Eukaryota</taxon>
        <taxon>Viridiplantae</taxon>
        <taxon>Streptophyta</taxon>
        <taxon>Embryophyta</taxon>
        <taxon>Tracheophyta</taxon>
        <taxon>Spermatophyta</taxon>
        <taxon>Magnoliopsida</taxon>
        <taxon>Liliopsida</taxon>
        <taxon>Poales</taxon>
        <taxon>Poaceae</taxon>
        <taxon>BOP clade</taxon>
        <taxon>Oryzoideae</taxon>
        <taxon>Oryzeae</taxon>
        <taxon>Oryzinae</taxon>
        <taxon>Oryza</taxon>
    </lineage>
</organism>
<evidence type="ECO:0000313" key="4">
    <source>
        <dbReference type="Proteomes" id="UP000026960"/>
    </source>
</evidence>
<dbReference type="AlphaFoldDB" id="A0A0D3HHH1"/>
<dbReference type="Gramene" id="OBART11G01080.1">
    <property type="protein sequence ID" value="OBART11G01080.1"/>
    <property type="gene ID" value="OBART11G01080"/>
</dbReference>
<feature type="compositionally biased region" description="Polar residues" evidence="1">
    <location>
        <begin position="129"/>
        <end position="140"/>
    </location>
</feature>
<feature type="chain" id="PRO_5002273383" evidence="2">
    <location>
        <begin position="22"/>
        <end position="140"/>
    </location>
</feature>